<comment type="caution">
    <text evidence="2">The sequence shown here is derived from an EMBL/GenBank/DDBJ whole genome shotgun (WGS) entry which is preliminary data.</text>
</comment>
<accession>A0ABR3FJZ9</accession>
<feature type="region of interest" description="Disordered" evidence="1">
    <location>
        <begin position="135"/>
        <end position="156"/>
    </location>
</feature>
<keyword evidence="3" id="KW-1185">Reference proteome</keyword>
<dbReference type="EMBL" id="JBAHYK010000308">
    <property type="protein sequence ID" value="KAL0575400.1"/>
    <property type="molecule type" value="Genomic_DNA"/>
</dbReference>
<name>A0ABR3FJZ9_9AGAR</name>
<sequence>MLGFRTLRSGRSYPLSAGVSFLDLVHNASSQTSAPPLSLEDDLGPDPMPLEGYLEAIAEDGSDDESFQGIVTGALEGDDVLAGSAPKQSLRNSKRAAKRKRQTARKKPYTSPTPPTYAEVVGKSAPITVELPAEDFDAAKGAHTGKRGPSVKSGRRERPYTLSELVATLGFIHVKWDGLTPHPISDPSGRVIAALIGRPQDQSYFQALCRLLELMLRTGLSLPPPSVHRRGVFRAYNMGVAMGMGSPKPVNLIVSDVEHLLKPLLDSEGIKRIVGFHNAAFALWAPRLHAEYRRTLKATLEKEPHLKPPFSNSVFSACTFNFGPRTQTFRHRDFFNWPFGWCFITALGRFDHRTGGQLVLWDLKLVIDFPHGSTIALPSAVVTHSNLPIARGEVRTSFTQYSAGPIFRWVENDFMTQDTLKTVNPAKYRSMMAGKTTAYQERVKLFSTLEELGVRPVEKGELFT</sequence>
<dbReference type="Gene3D" id="3.60.130.30">
    <property type="match status" value="1"/>
</dbReference>
<organism evidence="2 3">
    <name type="scientific">Marasmius crinis-equi</name>
    <dbReference type="NCBI Taxonomy" id="585013"/>
    <lineage>
        <taxon>Eukaryota</taxon>
        <taxon>Fungi</taxon>
        <taxon>Dikarya</taxon>
        <taxon>Basidiomycota</taxon>
        <taxon>Agaricomycotina</taxon>
        <taxon>Agaricomycetes</taxon>
        <taxon>Agaricomycetidae</taxon>
        <taxon>Agaricales</taxon>
        <taxon>Marasmiineae</taxon>
        <taxon>Marasmiaceae</taxon>
        <taxon>Marasmius</taxon>
    </lineage>
</organism>
<dbReference type="Proteomes" id="UP001465976">
    <property type="component" value="Unassembled WGS sequence"/>
</dbReference>
<proteinExistence type="predicted"/>
<protein>
    <submittedName>
        <fullName evidence="2">Uncharacterized protein</fullName>
    </submittedName>
</protein>
<gene>
    <name evidence="2" type="ORF">V5O48_006571</name>
</gene>
<feature type="region of interest" description="Disordered" evidence="1">
    <location>
        <begin position="82"/>
        <end position="119"/>
    </location>
</feature>
<evidence type="ECO:0000256" key="1">
    <source>
        <dbReference type="SAM" id="MobiDB-lite"/>
    </source>
</evidence>
<reference evidence="2 3" key="1">
    <citation type="submission" date="2024-02" db="EMBL/GenBank/DDBJ databases">
        <title>A draft genome for the cacao thread blight pathogen Marasmius crinis-equi.</title>
        <authorList>
            <person name="Cohen S.P."/>
            <person name="Baruah I.K."/>
            <person name="Amoako-Attah I."/>
            <person name="Bukari Y."/>
            <person name="Meinhardt L.W."/>
            <person name="Bailey B.A."/>
        </authorList>
    </citation>
    <scope>NUCLEOTIDE SEQUENCE [LARGE SCALE GENOMIC DNA]</scope>
    <source>
        <strain evidence="2 3">GH-76</strain>
    </source>
</reference>
<evidence type="ECO:0000313" key="2">
    <source>
        <dbReference type="EMBL" id="KAL0575400.1"/>
    </source>
</evidence>
<feature type="compositionally biased region" description="Basic residues" evidence="1">
    <location>
        <begin position="92"/>
        <end position="108"/>
    </location>
</feature>
<evidence type="ECO:0000313" key="3">
    <source>
        <dbReference type="Proteomes" id="UP001465976"/>
    </source>
</evidence>